<dbReference type="Proteomes" id="UP000298138">
    <property type="component" value="Unassembled WGS sequence"/>
</dbReference>
<dbReference type="AlphaFoldDB" id="A0A4S2MRG2"/>
<sequence length="214" mass="23831">MAMAKSRNHNPNKLAPTSQPAHPSFLVGVGRRKTRWWLVGAGVQPPSPPPSLPRRRLDIVRTYLLPTHPHPSGTAESSSKRSQRRKTRCPLHHDTRDRPLHRFLPDTVTELGHSGCLRNLFGPRVTSVQSTTRKHNLRHSQNDNSQEPVLQKENKNDTILLECRRGSRKTRTQRPTSFKLPSPINPPPRLPGLLSAPRSAEIPSETGCPAAGVG</sequence>
<organism evidence="2 3">
    <name type="scientific">Ascodesmis nigricans</name>
    <dbReference type="NCBI Taxonomy" id="341454"/>
    <lineage>
        <taxon>Eukaryota</taxon>
        <taxon>Fungi</taxon>
        <taxon>Dikarya</taxon>
        <taxon>Ascomycota</taxon>
        <taxon>Pezizomycotina</taxon>
        <taxon>Pezizomycetes</taxon>
        <taxon>Pezizales</taxon>
        <taxon>Ascodesmidaceae</taxon>
        <taxon>Ascodesmis</taxon>
    </lineage>
</organism>
<dbReference type="EMBL" id="ML220141">
    <property type="protein sequence ID" value="TGZ78479.1"/>
    <property type="molecule type" value="Genomic_DNA"/>
</dbReference>
<feature type="compositionally biased region" description="Polar residues" evidence="1">
    <location>
        <begin position="11"/>
        <end position="21"/>
    </location>
</feature>
<protein>
    <submittedName>
        <fullName evidence="2">Uncharacterized protein</fullName>
    </submittedName>
</protein>
<feature type="region of interest" description="Disordered" evidence="1">
    <location>
        <begin position="127"/>
        <end position="214"/>
    </location>
</feature>
<feature type="region of interest" description="Disordered" evidence="1">
    <location>
        <begin position="1"/>
        <end position="25"/>
    </location>
</feature>
<proteinExistence type="predicted"/>
<gene>
    <name evidence="2" type="ORF">EX30DRAFT_158109</name>
</gene>
<reference evidence="2 3" key="1">
    <citation type="submission" date="2019-04" db="EMBL/GenBank/DDBJ databases">
        <title>Comparative genomics and transcriptomics to analyze fruiting body development in filamentous ascomycetes.</title>
        <authorList>
            <consortium name="DOE Joint Genome Institute"/>
            <person name="Lutkenhaus R."/>
            <person name="Traeger S."/>
            <person name="Breuer J."/>
            <person name="Kuo A."/>
            <person name="Lipzen A."/>
            <person name="Pangilinan J."/>
            <person name="Dilworth D."/>
            <person name="Sandor L."/>
            <person name="Poggeler S."/>
            <person name="Barry K."/>
            <person name="Grigoriev I.V."/>
            <person name="Nowrousian M."/>
        </authorList>
    </citation>
    <scope>NUCLEOTIDE SEQUENCE [LARGE SCALE GENOMIC DNA]</scope>
    <source>
        <strain evidence="2 3">CBS 389.68</strain>
    </source>
</reference>
<accession>A0A4S2MRG2</accession>
<keyword evidence="3" id="KW-1185">Reference proteome</keyword>
<dbReference type="InParanoid" id="A0A4S2MRG2"/>
<feature type="region of interest" description="Disordered" evidence="1">
    <location>
        <begin position="65"/>
        <end position="98"/>
    </location>
</feature>
<evidence type="ECO:0000313" key="3">
    <source>
        <dbReference type="Proteomes" id="UP000298138"/>
    </source>
</evidence>
<feature type="compositionally biased region" description="Basic residues" evidence="1">
    <location>
        <begin position="1"/>
        <end position="10"/>
    </location>
</feature>
<name>A0A4S2MRG2_9PEZI</name>
<feature type="compositionally biased region" description="Basic residues" evidence="1">
    <location>
        <begin position="81"/>
        <end position="90"/>
    </location>
</feature>
<evidence type="ECO:0000313" key="2">
    <source>
        <dbReference type="EMBL" id="TGZ78479.1"/>
    </source>
</evidence>
<evidence type="ECO:0000256" key="1">
    <source>
        <dbReference type="SAM" id="MobiDB-lite"/>
    </source>
</evidence>